<name>A0A640VSV5_9RHOB</name>
<comment type="subcellular location">
    <subcellularLocation>
        <location evidence="1">Periplasm</location>
    </subcellularLocation>
</comment>
<proteinExistence type="inferred from homology"/>
<reference evidence="6 7" key="1">
    <citation type="submission" date="2019-12" db="EMBL/GenBank/DDBJ databases">
        <title>Roseobacter cerasinus sp. nov., isolated from seawater around aquaculture.</title>
        <authorList>
            <person name="Muramatsu S."/>
            <person name="Takabe Y."/>
            <person name="Mori K."/>
            <person name="Takaichi S."/>
            <person name="Hanada S."/>
        </authorList>
    </citation>
    <scope>NUCLEOTIDE SEQUENCE [LARGE SCALE GENOMIC DNA]</scope>
    <source>
        <strain evidence="6 7">AI77</strain>
    </source>
</reference>
<dbReference type="SUPFAM" id="SSF53850">
    <property type="entry name" value="Periplasmic binding protein-like II"/>
    <property type="match status" value="1"/>
</dbReference>
<dbReference type="EMBL" id="BLIV01000005">
    <property type="protein sequence ID" value="GFE51109.1"/>
    <property type="molecule type" value="Genomic_DNA"/>
</dbReference>
<feature type="domain" description="Solute-binding protein family 5" evidence="5">
    <location>
        <begin position="75"/>
        <end position="429"/>
    </location>
</feature>
<dbReference type="AlphaFoldDB" id="A0A640VSV5"/>
<dbReference type="Proteomes" id="UP000436522">
    <property type="component" value="Unassembled WGS sequence"/>
</dbReference>
<dbReference type="GO" id="GO:0030288">
    <property type="term" value="C:outer membrane-bounded periplasmic space"/>
    <property type="evidence" value="ECO:0007669"/>
    <property type="project" value="UniProtKB-ARBA"/>
</dbReference>
<evidence type="ECO:0000256" key="2">
    <source>
        <dbReference type="ARBA" id="ARBA00005695"/>
    </source>
</evidence>
<comment type="similarity">
    <text evidence="2">Belongs to the bacterial solute-binding protein 5 family.</text>
</comment>
<dbReference type="InterPro" id="IPR039424">
    <property type="entry name" value="SBP_5"/>
</dbReference>
<dbReference type="Gene3D" id="3.90.76.10">
    <property type="entry name" value="Dipeptide-binding Protein, Domain 1"/>
    <property type="match status" value="1"/>
</dbReference>
<dbReference type="GO" id="GO:1904680">
    <property type="term" value="F:peptide transmembrane transporter activity"/>
    <property type="evidence" value="ECO:0007669"/>
    <property type="project" value="TreeGrafter"/>
</dbReference>
<sequence>MNREDSNVSQIKKVIATALISATALTASPAFAKDLRIALQSDADVLDPDQSRTFVGRIVYASLCDKLVDITPDLEIIPQLATSWGTSDDGTAITMQLREGVVFHDGTPFNAEAVAANIERSQTLETSRRKSELASITGTEVTGEYEIVLTLAGPDATLMAQLADRAGMMVSPTAAEAAGEDFGLNPVCSGAFSFTERVAQDKIVLTKFDDYWNADAIHFDSVTFLPIPDTTVRLANLQAGDIDMLERLNATDLAQANNDADIVVDSAVSLGYQAITFNIGNGARGDNPWGNDKRLRQALSYAVDREALNQVVFEGAFAPGNQPFPSTSPWYNQSLPLEARDIDKAKALLAEAGFPAGLELEVQVPNSTEPLAVMQVVQAMAAEAGIDIKLTSKEFATLLADQSAGDYTASQIGWSGRVDPDGNNHQFVTTDGGINDSKYSNPKMDELMDAARVAGSTEERKALYDEAMTILLDDLNRVFLYHVNWIWAYSNKMKGFTAYPDGMIRLENVTWEE</sequence>
<dbReference type="PANTHER" id="PTHR30290">
    <property type="entry name" value="PERIPLASMIC BINDING COMPONENT OF ABC TRANSPORTER"/>
    <property type="match status" value="1"/>
</dbReference>
<dbReference type="Gene3D" id="3.40.190.10">
    <property type="entry name" value="Periplasmic binding protein-like II"/>
    <property type="match status" value="1"/>
</dbReference>
<protein>
    <submittedName>
        <fullName evidence="6">Peptide ABC transporter substrate-binding protein</fullName>
    </submittedName>
</protein>
<evidence type="ECO:0000256" key="3">
    <source>
        <dbReference type="ARBA" id="ARBA00022729"/>
    </source>
</evidence>
<dbReference type="GO" id="GO:0015833">
    <property type="term" value="P:peptide transport"/>
    <property type="evidence" value="ECO:0007669"/>
    <property type="project" value="TreeGrafter"/>
</dbReference>
<evidence type="ECO:0000256" key="4">
    <source>
        <dbReference type="SAM" id="SignalP"/>
    </source>
</evidence>
<dbReference type="GO" id="GO:0043190">
    <property type="term" value="C:ATP-binding cassette (ABC) transporter complex"/>
    <property type="evidence" value="ECO:0007669"/>
    <property type="project" value="InterPro"/>
</dbReference>
<dbReference type="InterPro" id="IPR000914">
    <property type="entry name" value="SBP_5_dom"/>
</dbReference>
<organism evidence="6 7">
    <name type="scientific">Roseobacter cerasinus</name>
    <dbReference type="NCBI Taxonomy" id="2602289"/>
    <lineage>
        <taxon>Bacteria</taxon>
        <taxon>Pseudomonadati</taxon>
        <taxon>Pseudomonadota</taxon>
        <taxon>Alphaproteobacteria</taxon>
        <taxon>Rhodobacterales</taxon>
        <taxon>Roseobacteraceae</taxon>
        <taxon>Roseobacter</taxon>
    </lineage>
</organism>
<gene>
    <name evidence="6" type="primary">dppA</name>
    <name evidence="6" type="ORF">So717_28620</name>
</gene>
<evidence type="ECO:0000313" key="7">
    <source>
        <dbReference type="Proteomes" id="UP000436522"/>
    </source>
</evidence>
<keyword evidence="3 4" id="KW-0732">Signal</keyword>
<dbReference type="CDD" id="cd08511">
    <property type="entry name" value="PBP2_NikA_DppA_OppA_like_5"/>
    <property type="match status" value="1"/>
</dbReference>
<dbReference type="Gene3D" id="3.10.105.10">
    <property type="entry name" value="Dipeptide-binding Protein, Domain 3"/>
    <property type="match status" value="1"/>
</dbReference>
<evidence type="ECO:0000256" key="1">
    <source>
        <dbReference type="ARBA" id="ARBA00004418"/>
    </source>
</evidence>
<feature type="chain" id="PRO_5024938759" evidence="4">
    <location>
        <begin position="33"/>
        <end position="513"/>
    </location>
</feature>
<dbReference type="InterPro" id="IPR030678">
    <property type="entry name" value="Peptide/Ni-bd"/>
</dbReference>
<dbReference type="RefSeq" id="WP_159978488.1">
    <property type="nucleotide sequence ID" value="NZ_BLIV01000005.1"/>
</dbReference>
<keyword evidence="7" id="KW-1185">Reference proteome</keyword>
<dbReference type="PANTHER" id="PTHR30290:SF38">
    <property type="entry name" value="D,D-DIPEPTIDE-BINDING PERIPLASMIC PROTEIN DDPA-RELATED"/>
    <property type="match status" value="1"/>
</dbReference>
<evidence type="ECO:0000259" key="5">
    <source>
        <dbReference type="Pfam" id="PF00496"/>
    </source>
</evidence>
<feature type="signal peptide" evidence="4">
    <location>
        <begin position="1"/>
        <end position="32"/>
    </location>
</feature>
<accession>A0A640VSV5</accession>
<dbReference type="OrthoDB" id="9803988at2"/>
<evidence type="ECO:0000313" key="6">
    <source>
        <dbReference type="EMBL" id="GFE51109.1"/>
    </source>
</evidence>
<comment type="caution">
    <text evidence="6">The sequence shown here is derived from an EMBL/GenBank/DDBJ whole genome shotgun (WGS) entry which is preliminary data.</text>
</comment>
<dbReference type="Pfam" id="PF00496">
    <property type="entry name" value="SBP_bac_5"/>
    <property type="match status" value="1"/>
</dbReference>
<dbReference type="PIRSF" id="PIRSF002741">
    <property type="entry name" value="MppA"/>
    <property type="match status" value="1"/>
</dbReference>